<gene>
    <name evidence="5" type="ORF">GCM10023208_17270</name>
</gene>
<sequence>MDVTPLFESEIARLRAAQVPGESGRVRELFDYLAARGPAAESATQDELAREVFGQQGSDADDATVRVYVHRLRKKLEDFYAANEAGEHGAHIVLPSGTYALRLEGVESAAEAPQPARSSKPAISIAAVAALIVIALAALFAWSQRAAVPNALWEPLAESDRPVLLVLGDYYLFGEIDPVRPEQSRLIRDFRVDSKQDLAALQEAEPERYGYAEDVGLTYLPFSLAYGMKAVMPVLAEAGKDVEIIASSELEPDMLNRFDVVYIGLLSGMGLLEEQAFAGSTLRIGESYDEIVDRDSGQVWTSDEARSLASPAFYRDYAYLARFTASTGAQVVVIASQRETGLRGISPLAVGASLPEGVSDAAAADAFEALVQVTGQQGADLDDRLILARERR</sequence>
<name>A0ABP9K9X4_9SPHN</name>
<accession>A0ABP9K9X4</accession>
<feature type="transmembrane region" description="Helical" evidence="3">
    <location>
        <begin position="122"/>
        <end position="142"/>
    </location>
</feature>
<dbReference type="InterPro" id="IPR001867">
    <property type="entry name" value="OmpR/PhoB-type_DNA-bd"/>
</dbReference>
<evidence type="ECO:0000313" key="5">
    <source>
        <dbReference type="EMBL" id="GAA5054431.1"/>
    </source>
</evidence>
<dbReference type="PROSITE" id="PS51755">
    <property type="entry name" value="OMPR_PHOB"/>
    <property type="match status" value="1"/>
</dbReference>
<dbReference type="RefSeq" id="WP_346032711.1">
    <property type="nucleotide sequence ID" value="NZ_BAABHV010000010.1"/>
</dbReference>
<evidence type="ECO:0000256" key="1">
    <source>
        <dbReference type="ARBA" id="ARBA00023125"/>
    </source>
</evidence>
<keyword evidence="3" id="KW-0472">Membrane</keyword>
<dbReference type="SUPFAM" id="SSF46894">
    <property type="entry name" value="C-terminal effector domain of the bipartite response regulators"/>
    <property type="match status" value="1"/>
</dbReference>
<feature type="DNA-binding region" description="OmpR/PhoB-type" evidence="2">
    <location>
        <begin position="1"/>
        <end position="103"/>
    </location>
</feature>
<keyword evidence="3" id="KW-1133">Transmembrane helix</keyword>
<evidence type="ECO:0000256" key="2">
    <source>
        <dbReference type="PROSITE-ProRule" id="PRU01091"/>
    </source>
</evidence>
<protein>
    <recommendedName>
        <fullName evidence="4">OmpR/PhoB-type domain-containing protein</fullName>
    </recommendedName>
</protein>
<evidence type="ECO:0000313" key="6">
    <source>
        <dbReference type="Proteomes" id="UP001500518"/>
    </source>
</evidence>
<dbReference type="EMBL" id="BAABHV010000010">
    <property type="protein sequence ID" value="GAA5054431.1"/>
    <property type="molecule type" value="Genomic_DNA"/>
</dbReference>
<proteinExistence type="predicted"/>
<evidence type="ECO:0000259" key="4">
    <source>
        <dbReference type="PROSITE" id="PS51755"/>
    </source>
</evidence>
<dbReference type="Proteomes" id="UP001500518">
    <property type="component" value="Unassembled WGS sequence"/>
</dbReference>
<dbReference type="Gene3D" id="1.10.10.10">
    <property type="entry name" value="Winged helix-like DNA-binding domain superfamily/Winged helix DNA-binding domain"/>
    <property type="match status" value="1"/>
</dbReference>
<dbReference type="InterPro" id="IPR016032">
    <property type="entry name" value="Sig_transdc_resp-reg_C-effctor"/>
</dbReference>
<dbReference type="Pfam" id="PF00486">
    <property type="entry name" value="Trans_reg_C"/>
    <property type="match status" value="1"/>
</dbReference>
<dbReference type="InterPro" id="IPR036388">
    <property type="entry name" value="WH-like_DNA-bd_sf"/>
</dbReference>
<keyword evidence="6" id="KW-1185">Reference proteome</keyword>
<evidence type="ECO:0000256" key="3">
    <source>
        <dbReference type="SAM" id="Phobius"/>
    </source>
</evidence>
<organism evidence="5 6">
    <name type="scientific">Erythrobacter westpacificensis</name>
    <dbReference type="NCBI Taxonomy" id="1055231"/>
    <lineage>
        <taxon>Bacteria</taxon>
        <taxon>Pseudomonadati</taxon>
        <taxon>Pseudomonadota</taxon>
        <taxon>Alphaproteobacteria</taxon>
        <taxon>Sphingomonadales</taxon>
        <taxon>Erythrobacteraceae</taxon>
        <taxon>Erythrobacter/Porphyrobacter group</taxon>
        <taxon>Erythrobacter</taxon>
    </lineage>
</organism>
<keyword evidence="1 2" id="KW-0238">DNA-binding</keyword>
<reference evidence="6" key="1">
    <citation type="journal article" date="2019" name="Int. J. Syst. Evol. Microbiol.">
        <title>The Global Catalogue of Microorganisms (GCM) 10K type strain sequencing project: providing services to taxonomists for standard genome sequencing and annotation.</title>
        <authorList>
            <consortium name="The Broad Institute Genomics Platform"/>
            <consortium name="The Broad Institute Genome Sequencing Center for Infectious Disease"/>
            <person name="Wu L."/>
            <person name="Ma J."/>
        </authorList>
    </citation>
    <scope>NUCLEOTIDE SEQUENCE [LARGE SCALE GENOMIC DNA]</scope>
    <source>
        <strain evidence="6">JCM 18014</strain>
    </source>
</reference>
<keyword evidence="3" id="KW-0812">Transmembrane</keyword>
<feature type="domain" description="OmpR/PhoB-type" evidence="4">
    <location>
        <begin position="1"/>
        <end position="103"/>
    </location>
</feature>
<comment type="caution">
    <text evidence="5">The sequence shown here is derived from an EMBL/GenBank/DDBJ whole genome shotgun (WGS) entry which is preliminary data.</text>
</comment>